<protein>
    <submittedName>
        <fullName evidence="1">Uncharacterized protein</fullName>
    </submittedName>
</protein>
<dbReference type="EMBL" id="BAAAFH010000022">
    <property type="protein sequence ID" value="GAA0876764.1"/>
    <property type="molecule type" value="Genomic_DNA"/>
</dbReference>
<keyword evidence="2" id="KW-1185">Reference proteome</keyword>
<dbReference type="PROSITE" id="PS51257">
    <property type="entry name" value="PROKAR_LIPOPROTEIN"/>
    <property type="match status" value="1"/>
</dbReference>
<dbReference type="InterPro" id="IPR011652">
    <property type="entry name" value="MORN_2"/>
</dbReference>
<gene>
    <name evidence="1" type="ORF">GCM10009118_31740</name>
</gene>
<dbReference type="SUPFAM" id="SSF82185">
    <property type="entry name" value="Histone H3 K4-specific methyltransferase SET7/9 N-terminal domain"/>
    <property type="match status" value="1"/>
</dbReference>
<sequence length="124" mass="14380">MRNSFFLLLSISLTLGACSEEKKEEYVDCERLNLDVAYNHLYETDRTVPYNGVCKVFYPNGNVKQVREIVDGKNHGKFELYNEGGVLVEEGTFYENLHHGVFKYYNDEGELIEQVEYALGRPKQ</sequence>
<dbReference type="RefSeq" id="WP_343790280.1">
    <property type="nucleotide sequence ID" value="NZ_BAAAFH010000022.1"/>
</dbReference>
<organism evidence="1 2">
    <name type="scientific">Wandonia haliotis</name>
    <dbReference type="NCBI Taxonomy" id="574963"/>
    <lineage>
        <taxon>Bacteria</taxon>
        <taxon>Pseudomonadati</taxon>
        <taxon>Bacteroidota</taxon>
        <taxon>Flavobacteriia</taxon>
        <taxon>Flavobacteriales</taxon>
        <taxon>Crocinitomicaceae</taxon>
        <taxon>Wandonia</taxon>
    </lineage>
</organism>
<dbReference type="Gene3D" id="3.90.930.1">
    <property type="match status" value="1"/>
</dbReference>
<evidence type="ECO:0000313" key="1">
    <source>
        <dbReference type="EMBL" id="GAA0876764.1"/>
    </source>
</evidence>
<accession>A0ABN1MTT5</accession>
<comment type="caution">
    <text evidence="1">The sequence shown here is derived from an EMBL/GenBank/DDBJ whole genome shotgun (WGS) entry which is preliminary data.</text>
</comment>
<evidence type="ECO:0000313" key="2">
    <source>
        <dbReference type="Proteomes" id="UP001501126"/>
    </source>
</evidence>
<dbReference type="Proteomes" id="UP001501126">
    <property type="component" value="Unassembled WGS sequence"/>
</dbReference>
<proteinExistence type="predicted"/>
<name>A0ABN1MTT5_9FLAO</name>
<reference evidence="1 2" key="1">
    <citation type="journal article" date="2019" name="Int. J. Syst. Evol. Microbiol.">
        <title>The Global Catalogue of Microorganisms (GCM) 10K type strain sequencing project: providing services to taxonomists for standard genome sequencing and annotation.</title>
        <authorList>
            <consortium name="The Broad Institute Genomics Platform"/>
            <consortium name="The Broad Institute Genome Sequencing Center for Infectious Disease"/>
            <person name="Wu L."/>
            <person name="Ma J."/>
        </authorList>
    </citation>
    <scope>NUCLEOTIDE SEQUENCE [LARGE SCALE GENOMIC DNA]</scope>
    <source>
        <strain evidence="1 2">JCM 16083</strain>
    </source>
</reference>
<dbReference type="Pfam" id="PF07661">
    <property type="entry name" value="MORN_2"/>
    <property type="match status" value="3"/>
</dbReference>